<name>A0A2P4X6S7_9STRA</name>
<dbReference type="Proteomes" id="UP000237271">
    <property type="component" value="Unassembled WGS sequence"/>
</dbReference>
<evidence type="ECO:0000313" key="3">
    <source>
        <dbReference type="EMBL" id="POM61267.1"/>
    </source>
</evidence>
<reference evidence="3 4" key="1">
    <citation type="journal article" date="2017" name="Genome Biol. Evol.">
        <title>Phytophthora megakarya and P. palmivora, closely related causal agents of cacao black pod rot, underwent increases in genome sizes and gene numbers by different mechanisms.</title>
        <authorList>
            <person name="Ali S.S."/>
            <person name="Shao J."/>
            <person name="Lary D.J."/>
            <person name="Kronmiller B."/>
            <person name="Shen D."/>
            <person name="Strem M.D."/>
            <person name="Amoako-Attah I."/>
            <person name="Akrofi A.Y."/>
            <person name="Begoude B.A."/>
            <person name="Ten Hoopen G.M."/>
            <person name="Coulibaly K."/>
            <person name="Kebe B.I."/>
            <person name="Melnick R.L."/>
            <person name="Guiltinan M.J."/>
            <person name="Tyler B.M."/>
            <person name="Meinhardt L.W."/>
            <person name="Bailey B.A."/>
        </authorList>
    </citation>
    <scope>NUCLEOTIDE SEQUENCE [LARGE SCALE GENOMIC DNA]</scope>
    <source>
        <strain evidence="4">sbr112.9</strain>
    </source>
</reference>
<evidence type="ECO:0000256" key="1">
    <source>
        <dbReference type="ARBA" id="ARBA00022614"/>
    </source>
</evidence>
<dbReference type="OrthoDB" id="1060944at2759"/>
<dbReference type="InterPro" id="IPR032675">
    <property type="entry name" value="LRR_dom_sf"/>
</dbReference>
<dbReference type="SMART" id="SM00369">
    <property type="entry name" value="LRR_TYP"/>
    <property type="match status" value="3"/>
</dbReference>
<keyword evidence="2" id="KW-0677">Repeat</keyword>
<comment type="caution">
    <text evidence="3">The sequence shown here is derived from an EMBL/GenBank/DDBJ whole genome shotgun (WGS) entry which is preliminary data.</text>
</comment>
<dbReference type="PANTHER" id="PTHR15454">
    <property type="entry name" value="NISCHARIN RELATED"/>
    <property type="match status" value="1"/>
</dbReference>
<keyword evidence="1" id="KW-0433">Leucine-rich repeat</keyword>
<dbReference type="Pfam" id="PF13516">
    <property type="entry name" value="LRR_6"/>
    <property type="match status" value="1"/>
</dbReference>
<dbReference type="PANTHER" id="PTHR15454:SF73">
    <property type="entry name" value="DYNEIN AXONEMAL LIGHT CHAIN 1"/>
    <property type="match status" value="1"/>
</dbReference>
<dbReference type="Pfam" id="PF13855">
    <property type="entry name" value="LRR_8"/>
    <property type="match status" value="1"/>
</dbReference>
<gene>
    <name evidence="3" type="ORF">PHPALM_29743</name>
</gene>
<dbReference type="InterPro" id="IPR003591">
    <property type="entry name" value="Leu-rich_rpt_typical-subtyp"/>
</dbReference>
<dbReference type="InterPro" id="IPR001611">
    <property type="entry name" value="Leu-rich_rpt"/>
</dbReference>
<dbReference type="SUPFAM" id="SSF52058">
    <property type="entry name" value="L domain-like"/>
    <property type="match status" value="1"/>
</dbReference>
<dbReference type="GO" id="GO:0005737">
    <property type="term" value="C:cytoplasm"/>
    <property type="evidence" value="ECO:0007669"/>
    <property type="project" value="TreeGrafter"/>
</dbReference>
<dbReference type="PROSITE" id="PS51450">
    <property type="entry name" value="LRR"/>
    <property type="match status" value="1"/>
</dbReference>
<accession>A0A2P4X6S7</accession>
<keyword evidence="4" id="KW-1185">Reference proteome</keyword>
<dbReference type="Gene3D" id="3.80.10.10">
    <property type="entry name" value="Ribonuclease Inhibitor"/>
    <property type="match status" value="1"/>
</dbReference>
<dbReference type="EMBL" id="NCKW01016133">
    <property type="protein sequence ID" value="POM61267.1"/>
    <property type="molecule type" value="Genomic_DNA"/>
</dbReference>
<protein>
    <submittedName>
        <fullName evidence="3">Uncharacterized protein</fullName>
    </submittedName>
</protein>
<organism evidence="3 4">
    <name type="scientific">Phytophthora palmivora</name>
    <dbReference type="NCBI Taxonomy" id="4796"/>
    <lineage>
        <taxon>Eukaryota</taxon>
        <taxon>Sar</taxon>
        <taxon>Stramenopiles</taxon>
        <taxon>Oomycota</taxon>
        <taxon>Peronosporomycetes</taxon>
        <taxon>Peronosporales</taxon>
        <taxon>Peronosporaceae</taxon>
        <taxon>Phytophthora</taxon>
    </lineage>
</organism>
<evidence type="ECO:0000256" key="2">
    <source>
        <dbReference type="ARBA" id="ARBA00022737"/>
    </source>
</evidence>
<proteinExistence type="predicted"/>
<dbReference type="AlphaFoldDB" id="A0A2P4X6S7"/>
<sequence length="178" mass="19965">MPLQTLTQELARQIAADYPTLQSLNLSRNALNDVRHLKLLPRSLTQLDLGSNRLSLLPDELGTWIPELRLLRLRANALESLRPLVGCKQLQTLDVGANRVALVSELRFLQPLTQLRHLALDGNPLADAPTYRREVLGLLPQLQSLDGQEVTAAERLYWDIASPISETVDTRQFSITTE</sequence>
<evidence type="ECO:0000313" key="4">
    <source>
        <dbReference type="Proteomes" id="UP000237271"/>
    </source>
</evidence>